<dbReference type="Pfam" id="PF13426">
    <property type="entry name" value="PAS_9"/>
    <property type="match status" value="1"/>
</dbReference>
<evidence type="ECO:0000256" key="7">
    <source>
        <dbReference type="ARBA" id="ARBA00022840"/>
    </source>
</evidence>
<dbReference type="PANTHER" id="PTHR43065:SF10">
    <property type="entry name" value="PEROXIDE STRESS-ACTIVATED HISTIDINE KINASE MAK3"/>
    <property type="match status" value="1"/>
</dbReference>
<dbReference type="InterPro" id="IPR000014">
    <property type="entry name" value="PAS"/>
</dbReference>
<dbReference type="InterPro" id="IPR000700">
    <property type="entry name" value="PAS-assoc_C"/>
</dbReference>
<dbReference type="Gene3D" id="1.10.287.130">
    <property type="match status" value="1"/>
</dbReference>
<dbReference type="InterPro" id="IPR003594">
    <property type="entry name" value="HATPase_dom"/>
</dbReference>
<dbReference type="SMART" id="SM00388">
    <property type="entry name" value="HisKA"/>
    <property type="match status" value="1"/>
</dbReference>
<evidence type="ECO:0000313" key="13">
    <source>
        <dbReference type="Proteomes" id="UP001230005"/>
    </source>
</evidence>
<dbReference type="SMART" id="SM00091">
    <property type="entry name" value="PAS"/>
    <property type="match status" value="3"/>
</dbReference>
<evidence type="ECO:0000313" key="12">
    <source>
        <dbReference type="EMBL" id="MDQ0257253.1"/>
    </source>
</evidence>
<dbReference type="PROSITE" id="PS50113">
    <property type="entry name" value="PAC"/>
    <property type="match status" value="2"/>
</dbReference>
<feature type="domain" description="PAS" evidence="10">
    <location>
        <begin position="132"/>
        <end position="201"/>
    </location>
</feature>
<dbReference type="PROSITE" id="PS50109">
    <property type="entry name" value="HIS_KIN"/>
    <property type="match status" value="1"/>
</dbReference>
<comment type="caution">
    <text evidence="12">The sequence shown here is derived from an EMBL/GenBank/DDBJ whole genome shotgun (WGS) entry which is preliminary data.</text>
</comment>
<dbReference type="CDD" id="cd00130">
    <property type="entry name" value="PAS"/>
    <property type="match status" value="3"/>
</dbReference>
<dbReference type="Pfam" id="PF00989">
    <property type="entry name" value="PAS"/>
    <property type="match status" value="1"/>
</dbReference>
<dbReference type="Gene3D" id="3.30.450.20">
    <property type="entry name" value="PAS domain"/>
    <property type="match status" value="3"/>
</dbReference>
<evidence type="ECO:0000256" key="5">
    <source>
        <dbReference type="ARBA" id="ARBA00022741"/>
    </source>
</evidence>
<dbReference type="PRINTS" id="PR00344">
    <property type="entry name" value="BCTRLSENSOR"/>
</dbReference>
<dbReference type="Pfam" id="PF08448">
    <property type="entry name" value="PAS_4"/>
    <property type="match status" value="1"/>
</dbReference>
<keyword evidence="6" id="KW-0418">Kinase</keyword>
<gene>
    <name evidence="12" type="ORF">J2S74_004711</name>
</gene>
<evidence type="ECO:0000256" key="1">
    <source>
        <dbReference type="ARBA" id="ARBA00000085"/>
    </source>
</evidence>
<keyword evidence="8" id="KW-0902">Two-component regulatory system</keyword>
<dbReference type="InterPro" id="IPR005467">
    <property type="entry name" value="His_kinase_dom"/>
</dbReference>
<dbReference type="InterPro" id="IPR035965">
    <property type="entry name" value="PAS-like_dom_sf"/>
</dbReference>
<name>A0ABU0A187_9BACI</name>
<proteinExistence type="predicted"/>
<dbReference type="SUPFAM" id="SSF55874">
    <property type="entry name" value="ATPase domain of HSP90 chaperone/DNA topoisomerase II/histidine kinase"/>
    <property type="match status" value="1"/>
</dbReference>
<dbReference type="PROSITE" id="PS50112">
    <property type="entry name" value="PAS"/>
    <property type="match status" value="3"/>
</dbReference>
<dbReference type="SUPFAM" id="SSF55785">
    <property type="entry name" value="PYP-like sensor domain (PAS domain)"/>
    <property type="match status" value="3"/>
</dbReference>
<dbReference type="Gene3D" id="3.30.565.10">
    <property type="entry name" value="Histidine kinase-like ATPase, C-terminal domain"/>
    <property type="match status" value="1"/>
</dbReference>
<evidence type="ECO:0000259" key="10">
    <source>
        <dbReference type="PROSITE" id="PS50112"/>
    </source>
</evidence>
<organism evidence="12 13">
    <name type="scientific">Evansella vedderi</name>
    <dbReference type="NCBI Taxonomy" id="38282"/>
    <lineage>
        <taxon>Bacteria</taxon>
        <taxon>Bacillati</taxon>
        <taxon>Bacillota</taxon>
        <taxon>Bacilli</taxon>
        <taxon>Bacillales</taxon>
        <taxon>Bacillaceae</taxon>
        <taxon>Evansella</taxon>
    </lineage>
</organism>
<dbReference type="InterPro" id="IPR001610">
    <property type="entry name" value="PAC"/>
</dbReference>
<dbReference type="InterPro" id="IPR013656">
    <property type="entry name" value="PAS_4"/>
</dbReference>
<keyword evidence="13" id="KW-1185">Reference proteome</keyword>
<feature type="domain" description="PAS" evidence="10">
    <location>
        <begin position="17"/>
        <end position="88"/>
    </location>
</feature>
<dbReference type="PANTHER" id="PTHR43065">
    <property type="entry name" value="SENSOR HISTIDINE KINASE"/>
    <property type="match status" value="1"/>
</dbReference>
<comment type="catalytic activity">
    <reaction evidence="1">
        <text>ATP + protein L-histidine = ADP + protein N-phospho-L-histidine.</text>
        <dbReference type="EC" id="2.7.13.3"/>
    </reaction>
</comment>
<dbReference type="InterPro" id="IPR036890">
    <property type="entry name" value="HATPase_C_sf"/>
</dbReference>
<evidence type="ECO:0000256" key="2">
    <source>
        <dbReference type="ARBA" id="ARBA00012438"/>
    </source>
</evidence>
<dbReference type="InterPro" id="IPR004358">
    <property type="entry name" value="Sig_transdc_His_kin-like_C"/>
</dbReference>
<dbReference type="Proteomes" id="UP001230005">
    <property type="component" value="Unassembled WGS sequence"/>
</dbReference>
<sequence>MANQLKRIGSNLKQEEIREMMFSLTDKLHEGIVMVDENWDVLYANPSAYKLLFSTKGDIQGHSLWSILPKSLQTNNAVHLLHKAMEKSIATDFNEFYQSTKAWFHIQVFPMKLGLTIHLQETTEQKVAMEVTGQAYRTLFNEHPDAVCSIDLKGRFLSINTAFKELFRVDEKLMLGEPFLLFIPDDMRAAAQELFEMAKKGVPITKEFNLTKQVGYPFFILVTAIPIFANSQIIGSYGIIKDITEDQRNMEEVQRLYQMNTLIMESVEDGILGLDLQSNVVMWNDAAERITGFQREDLTKEKLKELLNKLGTTDHPLFKQGFNNKGNLTKETVVQRSGATFYRKDQSPFICEYTISPMISGSEVVGSVLTFRDITEKKKSEEMLRQSEKLSEMGQLAAGIAHEIRNPLTSLKGFLQLIEKNEGAKDEYFEIMNSEFSRIEQILNELLILSKPEKQKKKKTSLNKLLNHTITLLSTQAVIKNIEVVSEISKTDVAYILSLEHKIKQVFINLIKNAIEAMDAGGKIIVSLEKVNESAVIKIIDEGCGIPSTILKRIGDPFFTTKEKGTGLGLMVTYQIIKDHGGQVEVESVEGAGTTFTVQLPLLDPSC</sequence>
<dbReference type="NCBIfam" id="TIGR00229">
    <property type="entry name" value="sensory_box"/>
    <property type="match status" value="2"/>
</dbReference>
<dbReference type="CDD" id="cd00082">
    <property type="entry name" value="HisKA"/>
    <property type="match status" value="1"/>
</dbReference>
<accession>A0ABU0A187</accession>
<dbReference type="EC" id="2.7.13.3" evidence="2"/>
<dbReference type="RefSeq" id="WP_307330693.1">
    <property type="nucleotide sequence ID" value="NZ_JAUSUG010000025.1"/>
</dbReference>
<dbReference type="InterPro" id="IPR013767">
    <property type="entry name" value="PAS_fold"/>
</dbReference>
<keyword evidence="5" id="KW-0547">Nucleotide-binding</keyword>
<dbReference type="SMART" id="SM00086">
    <property type="entry name" value="PAC"/>
    <property type="match status" value="2"/>
</dbReference>
<keyword evidence="7" id="KW-0067">ATP-binding</keyword>
<evidence type="ECO:0000256" key="4">
    <source>
        <dbReference type="ARBA" id="ARBA00022679"/>
    </source>
</evidence>
<protein>
    <recommendedName>
        <fullName evidence="2">histidine kinase</fullName>
        <ecNumber evidence="2">2.7.13.3</ecNumber>
    </recommendedName>
</protein>
<dbReference type="SUPFAM" id="SSF47384">
    <property type="entry name" value="Homodimeric domain of signal transducing histidine kinase"/>
    <property type="match status" value="1"/>
</dbReference>
<dbReference type="Pfam" id="PF02518">
    <property type="entry name" value="HATPase_c"/>
    <property type="match status" value="1"/>
</dbReference>
<dbReference type="SMART" id="SM00387">
    <property type="entry name" value="HATPase_c"/>
    <property type="match status" value="1"/>
</dbReference>
<dbReference type="InterPro" id="IPR036097">
    <property type="entry name" value="HisK_dim/P_sf"/>
</dbReference>
<evidence type="ECO:0000256" key="6">
    <source>
        <dbReference type="ARBA" id="ARBA00022777"/>
    </source>
</evidence>
<feature type="domain" description="PAC" evidence="11">
    <location>
        <begin position="335"/>
        <end position="386"/>
    </location>
</feature>
<evidence type="ECO:0000259" key="9">
    <source>
        <dbReference type="PROSITE" id="PS50109"/>
    </source>
</evidence>
<reference evidence="12 13" key="1">
    <citation type="submission" date="2023-07" db="EMBL/GenBank/DDBJ databases">
        <title>Genomic Encyclopedia of Type Strains, Phase IV (KMG-IV): sequencing the most valuable type-strain genomes for metagenomic binning, comparative biology and taxonomic classification.</title>
        <authorList>
            <person name="Goeker M."/>
        </authorList>
    </citation>
    <scope>NUCLEOTIDE SEQUENCE [LARGE SCALE GENOMIC DNA]</scope>
    <source>
        <strain evidence="12 13">DSM 9768</strain>
    </source>
</reference>
<feature type="domain" description="PAC" evidence="11">
    <location>
        <begin position="204"/>
        <end position="255"/>
    </location>
</feature>
<evidence type="ECO:0000259" key="11">
    <source>
        <dbReference type="PROSITE" id="PS50113"/>
    </source>
</evidence>
<dbReference type="EMBL" id="JAUSUG010000025">
    <property type="protein sequence ID" value="MDQ0257253.1"/>
    <property type="molecule type" value="Genomic_DNA"/>
</dbReference>
<dbReference type="Pfam" id="PF00512">
    <property type="entry name" value="HisKA"/>
    <property type="match status" value="1"/>
</dbReference>
<dbReference type="InterPro" id="IPR003661">
    <property type="entry name" value="HisK_dim/P_dom"/>
</dbReference>
<keyword evidence="4" id="KW-0808">Transferase</keyword>
<feature type="domain" description="Histidine kinase" evidence="9">
    <location>
        <begin position="399"/>
        <end position="604"/>
    </location>
</feature>
<keyword evidence="3" id="KW-0597">Phosphoprotein</keyword>
<evidence type="ECO:0000256" key="8">
    <source>
        <dbReference type="ARBA" id="ARBA00023012"/>
    </source>
</evidence>
<feature type="domain" description="PAS" evidence="10">
    <location>
        <begin position="263"/>
        <end position="308"/>
    </location>
</feature>
<evidence type="ECO:0000256" key="3">
    <source>
        <dbReference type="ARBA" id="ARBA00022553"/>
    </source>
</evidence>